<feature type="compositionally biased region" description="Polar residues" evidence="3">
    <location>
        <begin position="111"/>
        <end position="123"/>
    </location>
</feature>
<keyword evidence="6" id="KW-1185">Reference proteome</keyword>
<comment type="caution">
    <text evidence="5">The sequence shown here is derived from an EMBL/GenBank/DDBJ whole genome shotgun (WGS) entry which is preliminary data.</text>
</comment>
<dbReference type="GO" id="GO:0000228">
    <property type="term" value="C:nuclear chromosome"/>
    <property type="evidence" value="ECO:0007669"/>
    <property type="project" value="TreeGrafter"/>
</dbReference>
<feature type="compositionally biased region" description="Basic and acidic residues" evidence="3">
    <location>
        <begin position="589"/>
        <end position="604"/>
    </location>
</feature>
<evidence type="ECO:0000313" key="5">
    <source>
        <dbReference type="EMBL" id="KAF9967920.1"/>
    </source>
</evidence>
<reference evidence="5" key="1">
    <citation type="journal article" date="2020" name="Fungal Divers.">
        <title>Resolving the Mortierellaceae phylogeny through synthesis of multi-gene phylogenetics and phylogenomics.</title>
        <authorList>
            <person name="Vandepol N."/>
            <person name="Liber J."/>
            <person name="Desiro A."/>
            <person name="Na H."/>
            <person name="Kennedy M."/>
            <person name="Barry K."/>
            <person name="Grigoriev I.V."/>
            <person name="Miller A.N."/>
            <person name="O'Donnell K."/>
            <person name="Stajich J.E."/>
            <person name="Bonito G."/>
        </authorList>
    </citation>
    <scope>NUCLEOTIDE SEQUENCE</scope>
    <source>
        <strain evidence="5">CK1249</strain>
    </source>
</reference>
<gene>
    <name evidence="5" type="primary">NDT80</name>
    <name evidence="5" type="ORF">BGZ70_007679</name>
</gene>
<dbReference type="InterPro" id="IPR037141">
    <property type="entry name" value="NDT80_DNA-bd_dom_sf"/>
</dbReference>
<evidence type="ECO:0000256" key="3">
    <source>
        <dbReference type="SAM" id="MobiDB-lite"/>
    </source>
</evidence>
<feature type="compositionally biased region" description="Basic and acidic residues" evidence="3">
    <location>
        <begin position="771"/>
        <end position="782"/>
    </location>
</feature>
<dbReference type="PANTHER" id="PTHR35144:SF2">
    <property type="entry name" value="MEIOSIS-SPECIFIC TRANSCRIPTION FACTOR NDT80"/>
    <property type="match status" value="1"/>
</dbReference>
<dbReference type="PANTHER" id="PTHR35144">
    <property type="entry name" value="MEIOSIS-SPECIFIC TRANSCRIPTION FACTOR NDT80"/>
    <property type="match status" value="1"/>
</dbReference>
<feature type="region of interest" description="Disordered" evidence="3">
    <location>
        <begin position="1"/>
        <end position="52"/>
    </location>
</feature>
<dbReference type="GO" id="GO:0003677">
    <property type="term" value="F:DNA binding"/>
    <property type="evidence" value="ECO:0007669"/>
    <property type="project" value="UniProtKB-KW"/>
</dbReference>
<proteinExistence type="predicted"/>
<dbReference type="Proteomes" id="UP000738359">
    <property type="component" value="Unassembled WGS sequence"/>
</dbReference>
<feature type="DNA-binding region" description="NDT80" evidence="2">
    <location>
        <begin position="153"/>
        <end position="420"/>
    </location>
</feature>
<dbReference type="AlphaFoldDB" id="A0A9P6M6P6"/>
<organism evidence="5 6">
    <name type="scientific">Mortierella alpina</name>
    <name type="common">Oleaginous fungus</name>
    <name type="synonym">Mortierella renispora</name>
    <dbReference type="NCBI Taxonomy" id="64518"/>
    <lineage>
        <taxon>Eukaryota</taxon>
        <taxon>Fungi</taxon>
        <taxon>Fungi incertae sedis</taxon>
        <taxon>Mucoromycota</taxon>
        <taxon>Mortierellomycotina</taxon>
        <taxon>Mortierellomycetes</taxon>
        <taxon>Mortierellales</taxon>
        <taxon>Mortierellaceae</taxon>
        <taxon>Mortierella</taxon>
    </lineage>
</organism>
<evidence type="ECO:0000256" key="2">
    <source>
        <dbReference type="PROSITE-ProRule" id="PRU00850"/>
    </source>
</evidence>
<keyword evidence="1 2" id="KW-0238">DNA-binding</keyword>
<feature type="region of interest" description="Disordered" evidence="3">
    <location>
        <begin position="540"/>
        <end position="561"/>
    </location>
</feature>
<protein>
    <submittedName>
        <fullName evidence="5">Meiosis-specific transcription factor ndt80</fullName>
    </submittedName>
</protein>
<feature type="compositionally biased region" description="Low complexity" evidence="3">
    <location>
        <begin position="1"/>
        <end position="22"/>
    </location>
</feature>
<feature type="compositionally biased region" description="Basic residues" evidence="3">
    <location>
        <begin position="753"/>
        <end position="763"/>
    </location>
</feature>
<dbReference type="Pfam" id="PF05224">
    <property type="entry name" value="NDT80_PhoG"/>
    <property type="match status" value="1"/>
</dbReference>
<evidence type="ECO:0000259" key="4">
    <source>
        <dbReference type="PROSITE" id="PS51517"/>
    </source>
</evidence>
<accession>A0A9P6M6P6</accession>
<evidence type="ECO:0000256" key="1">
    <source>
        <dbReference type="ARBA" id="ARBA00023125"/>
    </source>
</evidence>
<dbReference type="InterPro" id="IPR024061">
    <property type="entry name" value="NDT80_DNA-bd_dom"/>
</dbReference>
<feature type="compositionally biased region" description="Low complexity" evidence="3">
    <location>
        <begin position="439"/>
        <end position="458"/>
    </location>
</feature>
<dbReference type="GO" id="GO:0003700">
    <property type="term" value="F:DNA-binding transcription factor activity"/>
    <property type="evidence" value="ECO:0007669"/>
    <property type="project" value="UniProtKB-UniRule"/>
</dbReference>
<feature type="domain" description="NDT80" evidence="4">
    <location>
        <begin position="153"/>
        <end position="420"/>
    </location>
</feature>
<dbReference type="PROSITE" id="PS51517">
    <property type="entry name" value="NDT80"/>
    <property type="match status" value="1"/>
</dbReference>
<dbReference type="EMBL" id="JAAAHY010000050">
    <property type="protein sequence ID" value="KAF9967920.1"/>
    <property type="molecule type" value="Genomic_DNA"/>
</dbReference>
<feature type="region of interest" description="Disordered" evidence="3">
    <location>
        <begin position="412"/>
        <end position="465"/>
    </location>
</feature>
<sequence>MTFASSSSVSSSAASSPAEASATPPNALSMGLPVSGPALSPETDSSRFEPSQGLAHSMMAPAHMQPMHPLHPLQANQGFVEPEARSLANFAGLAILTPPDQHQERDPEASQYDTGHQEASNRYSLPAFPQGESRTDHYPSSAFSSPGSFQPYAPSSDGPIIHHRNSIAGSTLPNPVVRARRAGSMAMVEDGPFFSNTKQFHRVFNMNQTQQYKLRVMARIDRGFFTANRIWTCYRRNYFQVSTAFSILGFDHSQLSEVPCLIELSDSDTDASFQRDPNSMTSSLDNLHLNERSRLAVVTNFSICITSKIASTDKKIDLIQHTPKRDKGPQIVPGLRPIRGGGTLTLAGASTNQNVVTFERVQFKTATANNGKRRAAQQFYILMVDLYAHTDDGQVFCVASSQSDSLVVRGRSPGHYIDTPERDLVTSPGLEATRERRLSSISQHSSPHPYHSHYPGPHSRSHSISAGAGISVDVSSLGLTSNGGPLSPMSPGAAGEYSPSVGAPHALYSYPTHQAWTDGSSMSSPASTYDGSAFSSPTTAYPNFQHYQGQHSPQEQAHQSYFAQRQPSFGSITPRLMMGSTGPSPGHPFDNRLEPPLEQSHESDDGSTMYYPSYENSPSGMHMKSGEYTQQQAPSSVTSPLNGHPFIKTEAQEEYFPYLAPFAHPAGHPVVEAGLAPGLGPTPSSTTASSVSSSFGYPVHEMGGMDLQQQQPALSGNGPYESTMNTHVYRPVVSIAQYPQHGMVSDQEPQPHVHQHQHQHPHQHPMAAMQHEQDRRKAMAWS</sequence>
<dbReference type="OrthoDB" id="2288358at2759"/>
<dbReference type="Gene3D" id="2.60.40.1390">
    <property type="entry name" value="NDT80 DNA-binding domain"/>
    <property type="match status" value="1"/>
</dbReference>
<evidence type="ECO:0000313" key="6">
    <source>
        <dbReference type="Proteomes" id="UP000738359"/>
    </source>
</evidence>
<feature type="region of interest" description="Disordered" evidence="3">
    <location>
        <begin position="99"/>
        <end position="146"/>
    </location>
</feature>
<name>A0A9P6M6P6_MORAP</name>
<feature type="region of interest" description="Disordered" evidence="3">
    <location>
        <begin position="743"/>
        <end position="782"/>
    </location>
</feature>
<dbReference type="SUPFAM" id="SSF49417">
    <property type="entry name" value="p53-like transcription factors"/>
    <property type="match status" value="1"/>
</dbReference>
<dbReference type="GO" id="GO:0045944">
    <property type="term" value="P:positive regulation of transcription by RNA polymerase II"/>
    <property type="evidence" value="ECO:0007669"/>
    <property type="project" value="TreeGrafter"/>
</dbReference>
<dbReference type="InterPro" id="IPR008967">
    <property type="entry name" value="p53-like_TF_DNA-bd_sf"/>
</dbReference>
<feature type="region of interest" description="Disordered" evidence="3">
    <location>
        <begin position="577"/>
        <end position="628"/>
    </location>
</feature>
<dbReference type="GO" id="GO:0051321">
    <property type="term" value="P:meiotic cell cycle"/>
    <property type="evidence" value="ECO:0007669"/>
    <property type="project" value="TreeGrafter"/>
</dbReference>
<dbReference type="InterPro" id="IPR052605">
    <property type="entry name" value="Fungal_trans_regulator"/>
</dbReference>